<dbReference type="AlphaFoldDB" id="A0A6P1SWM8"/>
<feature type="domain" description="LysM" evidence="2">
    <location>
        <begin position="25"/>
        <end position="75"/>
    </location>
</feature>
<dbReference type="SUPFAM" id="SSF53850">
    <property type="entry name" value="Periplasmic binding protein-like II"/>
    <property type="match status" value="1"/>
</dbReference>
<keyword evidence="1" id="KW-0732">Signal</keyword>
<dbReference type="PROSITE" id="PS51782">
    <property type="entry name" value="LYSM"/>
    <property type="match status" value="1"/>
</dbReference>
<dbReference type="CDD" id="cd00118">
    <property type="entry name" value="LysM"/>
    <property type="match status" value="1"/>
</dbReference>
<evidence type="ECO:0000259" key="2">
    <source>
        <dbReference type="PROSITE" id="PS51782"/>
    </source>
</evidence>
<keyword evidence="4" id="KW-1185">Reference proteome</keyword>
<feature type="signal peptide" evidence="1">
    <location>
        <begin position="1"/>
        <end position="18"/>
    </location>
</feature>
<dbReference type="KEGG" id="amaq:GO499_00385"/>
<dbReference type="Gene3D" id="3.10.350.10">
    <property type="entry name" value="LysM domain"/>
    <property type="match status" value="1"/>
</dbReference>
<protein>
    <submittedName>
        <fullName evidence="3">LysM peptidoglycan-binding domain-containing protein</fullName>
    </submittedName>
</protein>
<accession>A0A6P1SWM8</accession>
<feature type="chain" id="PRO_5026682814" evidence="1">
    <location>
        <begin position="19"/>
        <end position="382"/>
    </location>
</feature>
<proteinExistence type="predicted"/>
<evidence type="ECO:0000313" key="4">
    <source>
        <dbReference type="Proteomes" id="UP000464495"/>
    </source>
</evidence>
<gene>
    <name evidence="3" type="ORF">GO499_00385</name>
</gene>
<dbReference type="Pfam" id="PF01476">
    <property type="entry name" value="LysM"/>
    <property type="match status" value="1"/>
</dbReference>
<evidence type="ECO:0000256" key="1">
    <source>
        <dbReference type="SAM" id="SignalP"/>
    </source>
</evidence>
<reference evidence="3 4" key="1">
    <citation type="submission" date="2019-12" db="EMBL/GenBank/DDBJ databases">
        <title>Complete genome sequence of Algicella marina strain 9Alg 56(T) isolated from the red alga Tichocarpus crinitus.</title>
        <authorList>
            <person name="Kim S.-G."/>
            <person name="Nedashkovskaya O.I."/>
        </authorList>
    </citation>
    <scope>NUCLEOTIDE SEQUENCE [LARGE SCALE GENOMIC DNA]</scope>
    <source>
        <strain evidence="3 4">9Alg 56</strain>
    </source>
</reference>
<evidence type="ECO:0000313" key="3">
    <source>
        <dbReference type="EMBL" id="QHQ33743.1"/>
    </source>
</evidence>
<name>A0A6P1SWM8_9RHOB</name>
<dbReference type="InterPro" id="IPR036779">
    <property type="entry name" value="LysM_dom_sf"/>
</dbReference>
<dbReference type="InterPro" id="IPR018392">
    <property type="entry name" value="LysM"/>
</dbReference>
<organism evidence="3 4">
    <name type="scientific">Algicella marina</name>
    <dbReference type="NCBI Taxonomy" id="2683284"/>
    <lineage>
        <taxon>Bacteria</taxon>
        <taxon>Pseudomonadati</taxon>
        <taxon>Pseudomonadota</taxon>
        <taxon>Alphaproteobacteria</taxon>
        <taxon>Rhodobacterales</taxon>
        <taxon>Paracoccaceae</taxon>
        <taxon>Algicella</taxon>
    </lineage>
</organism>
<dbReference type="Proteomes" id="UP000464495">
    <property type="component" value="Chromosome"/>
</dbReference>
<dbReference type="RefSeq" id="WP_161860319.1">
    <property type="nucleotide sequence ID" value="NZ_CP046620.1"/>
</dbReference>
<dbReference type="EMBL" id="CP046620">
    <property type="protein sequence ID" value="QHQ33743.1"/>
    <property type="molecule type" value="Genomic_DNA"/>
</dbReference>
<sequence>MRAFSVAIMLFLAAVVPAASDDACPAHVVEPGDTLGNVALRYYGTRAQVKLLHDRNRNIIGPDLNRISPGQRLLLPCDDDSGLLSDAADIDAVEKPDPAAASSGEHVVSASFDDAAGTGAAVGETEEQVQDEAPSNVLTILAGGPFPPFAGEDLPGGGMIVELLEMVLQVSGETDYTLGFVNDRDAALDFVLPKGGFGLALPWVFPDCGAEVLEARDASLCKEFVASDGFYEFVTEFYARADSEFSSVVLPGGLTDTRLCRPQGHPLKDLVASGLLPGRLTLVQAADPEACLRALDAGEVDVASMDAAVTRALVDRIEIRNPIVVLENLTVVDRLRVLALRGDPESDERMTRINAGLQVLSEDGRWFGIVSRHLRGDRAKVN</sequence>